<reference evidence="2 3" key="1">
    <citation type="submission" date="2023-04" db="EMBL/GenBank/DDBJ databases">
        <title>Ectobacillus antri isolated from activated sludge.</title>
        <authorList>
            <person name="Yan P."/>
            <person name="Liu X."/>
        </authorList>
    </citation>
    <scope>NUCLEOTIDE SEQUENCE [LARGE SCALE GENOMIC DNA]</scope>
    <source>
        <strain evidence="2 3">C18H</strain>
    </source>
</reference>
<name>A0ABT6H3I9_9BACI</name>
<keyword evidence="3" id="KW-1185">Reference proteome</keyword>
<dbReference type="Pfam" id="PF09581">
    <property type="entry name" value="Spore_III_AF"/>
    <property type="match status" value="1"/>
</dbReference>
<keyword evidence="1" id="KW-1133">Transmembrane helix</keyword>
<dbReference type="InterPro" id="IPR014245">
    <property type="entry name" value="Spore_III_AF"/>
</dbReference>
<keyword evidence="1" id="KW-0472">Membrane</keyword>
<accession>A0ABT6H3I9</accession>
<sequence length="205" mass="23424">MAYITEWIRTIIVFLLLATVLHMLLPNTSLQKYVKFVVSLLLIVLILTPVFKLLRTDVQEVIAGFNTSASKKNIENVIDQKKKEIQASQRAYILEQMAVQMKKQVAKDLEVEYGVQVVDLRITAVSEVKSPEDIQEISVTFKEADRKTSGTVEAVKRIKIDTSTPHQQTVDKQATQDIQQFLAREWQLEESKIMVQEGGRGHERQ</sequence>
<gene>
    <name evidence="2" type="primary">spoIIIAF</name>
    <name evidence="2" type="ORF">P6P90_05000</name>
</gene>
<protein>
    <submittedName>
        <fullName evidence="2">Stage III sporulation protein AF</fullName>
    </submittedName>
</protein>
<proteinExistence type="predicted"/>
<organism evidence="2 3">
    <name type="scientific">Ectobacillus antri</name>
    <dbReference type="NCBI Taxonomy" id="2486280"/>
    <lineage>
        <taxon>Bacteria</taxon>
        <taxon>Bacillati</taxon>
        <taxon>Bacillota</taxon>
        <taxon>Bacilli</taxon>
        <taxon>Bacillales</taxon>
        <taxon>Bacillaceae</taxon>
        <taxon>Ectobacillus</taxon>
    </lineage>
</organism>
<dbReference type="NCBIfam" id="TIGR02896">
    <property type="entry name" value="spore_III_AF"/>
    <property type="match status" value="1"/>
</dbReference>
<dbReference type="EMBL" id="JARULN010000002">
    <property type="protein sequence ID" value="MDG5753353.1"/>
    <property type="molecule type" value="Genomic_DNA"/>
</dbReference>
<keyword evidence="1" id="KW-0812">Transmembrane</keyword>
<evidence type="ECO:0000256" key="1">
    <source>
        <dbReference type="SAM" id="Phobius"/>
    </source>
</evidence>
<feature type="transmembrane region" description="Helical" evidence="1">
    <location>
        <begin position="7"/>
        <end position="24"/>
    </location>
</feature>
<comment type="caution">
    <text evidence="2">The sequence shown here is derived from an EMBL/GenBank/DDBJ whole genome shotgun (WGS) entry which is preliminary data.</text>
</comment>
<feature type="transmembrane region" description="Helical" evidence="1">
    <location>
        <begin position="36"/>
        <end position="54"/>
    </location>
</feature>
<dbReference type="RefSeq" id="WP_124563437.1">
    <property type="nucleotide sequence ID" value="NZ_JARRRY010000001.1"/>
</dbReference>
<evidence type="ECO:0000313" key="2">
    <source>
        <dbReference type="EMBL" id="MDG5753353.1"/>
    </source>
</evidence>
<evidence type="ECO:0000313" key="3">
    <source>
        <dbReference type="Proteomes" id="UP001218246"/>
    </source>
</evidence>
<dbReference type="Proteomes" id="UP001218246">
    <property type="component" value="Unassembled WGS sequence"/>
</dbReference>